<feature type="chain" id="PRO_5002741169" description="Gamma-interferon-inducible lysosomal thiol reductase" evidence="6">
    <location>
        <begin position="29"/>
        <end position="240"/>
    </location>
</feature>
<dbReference type="OMA" id="NSAKACT"/>
<dbReference type="PANTHER" id="PTHR13234:SF8">
    <property type="entry name" value="GAMMA-INTERFERON-INDUCIBLE LYSOSOMAL THIOL REDUCTASE"/>
    <property type="match status" value="1"/>
</dbReference>
<dbReference type="PANTHER" id="PTHR13234">
    <property type="entry name" value="GAMMA-INTERFERON INDUCIBLE LYSOSOMAL THIOL REDUCTASE GILT"/>
    <property type="match status" value="1"/>
</dbReference>
<comment type="similarity">
    <text evidence="2">Belongs to the GILT family.</text>
</comment>
<keyword evidence="4 6" id="KW-0732">Signal</keyword>
<reference evidence="7" key="1">
    <citation type="journal article" date="2008" name="BMC Genomics">
        <title>A conifer genomics resource of 200,000 spruce (Picea spp.) ESTs and 6,464 high-quality, sequence-finished full-length cDNAs for Sitka spruce (Picea sitchensis).</title>
        <authorList>
            <person name="Ralph S.G."/>
            <person name="Chun H.J."/>
            <person name="Kolosova N."/>
            <person name="Cooper D."/>
            <person name="Oddy C."/>
            <person name="Ritland C.E."/>
            <person name="Kirkpatrick R."/>
            <person name="Moore R."/>
            <person name="Barber S."/>
            <person name="Holt R.A."/>
            <person name="Jones S.J."/>
            <person name="Marra M.A."/>
            <person name="Douglas C.J."/>
            <person name="Ritland K."/>
            <person name="Bohlmann J."/>
        </authorList>
    </citation>
    <scope>NUCLEOTIDE SEQUENCE</scope>
    <source>
        <tissue evidence="7">Green portion of the leader tissue</tissue>
    </source>
</reference>
<keyword evidence="5" id="KW-0325">Glycoprotein</keyword>
<keyword evidence="3" id="KW-0964">Secreted</keyword>
<evidence type="ECO:0008006" key="8">
    <source>
        <dbReference type="Google" id="ProtNLM"/>
    </source>
</evidence>
<dbReference type="GO" id="GO:0016671">
    <property type="term" value="F:oxidoreductase activity, acting on a sulfur group of donors, disulfide as acceptor"/>
    <property type="evidence" value="ECO:0007669"/>
    <property type="project" value="InterPro"/>
</dbReference>
<proteinExistence type="evidence at transcript level"/>
<evidence type="ECO:0000256" key="6">
    <source>
        <dbReference type="SAM" id="SignalP"/>
    </source>
</evidence>
<evidence type="ECO:0000313" key="7">
    <source>
        <dbReference type="EMBL" id="ABK21952.1"/>
    </source>
</evidence>
<evidence type="ECO:0000256" key="1">
    <source>
        <dbReference type="ARBA" id="ARBA00004613"/>
    </source>
</evidence>
<comment type="subcellular location">
    <subcellularLocation>
        <location evidence="1">Secreted</location>
    </subcellularLocation>
</comment>
<evidence type="ECO:0000256" key="4">
    <source>
        <dbReference type="ARBA" id="ARBA00022729"/>
    </source>
</evidence>
<dbReference type="AlphaFoldDB" id="A9NMU1"/>
<dbReference type="Pfam" id="PF03227">
    <property type="entry name" value="GILT"/>
    <property type="match status" value="1"/>
</dbReference>
<accession>A9NMU1</accession>
<evidence type="ECO:0000256" key="2">
    <source>
        <dbReference type="ARBA" id="ARBA00005679"/>
    </source>
</evidence>
<sequence length="240" mass="26901">MGSTKESQHRNIKLILLAFLAAASYCNCVVETETVSVELYYESLCPYSANFIVNYLDKLFTNGLIDIVDLRLIPYGNARIGANDTISCQHGPYECVLNTVDACAINAWPSLEQHFPFINCIEKFVLAHEPTAWDACYKNTSLNMKLVGDCYESGYGKKLELQYAAETNSLQPPHQYVPWVLLNGQPLYENYEDVEEYICKAYKGTLPEACGSILKFKSVNENGKGDGNRFTLKDTLVSSI</sequence>
<dbReference type="InterPro" id="IPR004911">
    <property type="entry name" value="Interferon-induced_GILT"/>
</dbReference>
<protein>
    <recommendedName>
        <fullName evidence="8">Gamma-interferon-inducible lysosomal thiol reductase</fullName>
    </recommendedName>
</protein>
<name>A9NMU1_PICSI</name>
<evidence type="ECO:0000256" key="3">
    <source>
        <dbReference type="ARBA" id="ARBA00022525"/>
    </source>
</evidence>
<organism evidence="7">
    <name type="scientific">Picea sitchensis</name>
    <name type="common">Sitka spruce</name>
    <name type="synonym">Pinus sitchensis</name>
    <dbReference type="NCBI Taxonomy" id="3332"/>
    <lineage>
        <taxon>Eukaryota</taxon>
        <taxon>Viridiplantae</taxon>
        <taxon>Streptophyta</taxon>
        <taxon>Embryophyta</taxon>
        <taxon>Tracheophyta</taxon>
        <taxon>Spermatophyta</taxon>
        <taxon>Pinopsida</taxon>
        <taxon>Pinidae</taxon>
        <taxon>Conifers I</taxon>
        <taxon>Pinales</taxon>
        <taxon>Pinaceae</taxon>
        <taxon>Picea</taxon>
    </lineage>
</organism>
<evidence type="ECO:0000256" key="5">
    <source>
        <dbReference type="ARBA" id="ARBA00023180"/>
    </source>
</evidence>
<feature type="signal peptide" evidence="6">
    <location>
        <begin position="1"/>
        <end position="28"/>
    </location>
</feature>
<dbReference type="GO" id="GO:0005576">
    <property type="term" value="C:extracellular region"/>
    <property type="evidence" value="ECO:0007669"/>
    <property type="project" value="UniProtKB-SubCell"/>
</dbReference>
<dbReference type="EMBL" id="EF082596">
    <property type="protein sequence ID" value="ABK21952.1"/>
    <property type="molecule type" value="mRNA"/>
</dbReference>